<dbReference type="Proteomes" id="UP000473574">
    <property type="component" value="Unassembled WGS sequence"/>
</dbReference>
<dbReference type="RefSeq" id="WP_163670244.1">
    <property type="nucleotide sequence ID" value="NZ_QZCE01000002.1"/>
</dbReference>
<evidence type="ECO:0000256" key="10">
    <source>
        <dbReference type="SAM" id="MobiDB-lite"/>
    </source>
</evidence>
<sequence length="473" mass="52956">MPNSLNGHVAHAALLTPLQGSKKQQKQPELQKDSPLQPIAQKSSPVLKADWSHATEELLDSMPQVWTRGLLYLLLLFVAVVLPWAMFSRVDETGTARGRLEPKGQTLRLDTEVAGSIATIQVEEGDRVEVGQQLLVLDSELIEVELRQTQEQRDGQADRLAQLNLLRNQLTTTLTIQQQQNQAQALERKTQIDQATQQIEHARTELDLRVMNLASAKRELNRYRTLYEQEIIPKVEVVEHEDVLMERQRLYEQAQADVIQAKLQQQERLQSYDSLLHTGELSMLQIQEELKNLETQITQLTSEIAQSTHAIQSLKLQLEQRVITSPVAGIIFELPFQQAGAVVQPGSKVAEIAPEGATFIVNAQIATTESGSLREGLPVKLKFDAYPFQDYGIATGTVASISPTSRVEETIQGDVDTYQLEIELDQPCLPTPQECLPLRPGDTATAEVIVQQRRIVDIILDPFKKLSKDGLQL</sequence>
<dbReference type="Gene3D" id="2.40.30.170">
    <property type="match status" value="1"/>
</dbReference>
<evidence type="ECO:0000256" key="6">
    <source>
        <dbReference type="ARBA" id="ARBA00022692"/>
    </source>
</evidence>
<dbReference type="Gene3D" id="1.10.287.470">
    <property type="entry name" value="Helix hairpin bin"/>
    <property type="match status" value="1"/>
</dbReference>
<dbReference type="PRINTS" id="PR01490">
    <property type="entry name" value="RTXTOXIND"/>
</dbReference>
<keyword evidence="9" id="KW-0175">Coiled coil</keyword>
<organism evidence="13 14">
    <name type="scientific">Adonisia turfae CCMR0082</name>
    <dbReference type="NCBI Taxonomy" id="2304604"/>
    <lineage>
        <taxon>Bacteria</taxon>
        <taxon>Bacillati</taxon>
        <taxon>Cyanobacteriota</taxon>
        <taxon>Adonisia</taxon>
        <taxon>Adonisia turfae</taxon>
    </lineage>
</organism>
<reference evidence="13 14" key="1">
    <citation type="journal article" date="2020" name="Microb. Ecol.">
        <title>Ecogenomics of the Marine Benthic Filamentous Cyanobacterium Adonisia.</title>
        <authorList>
            <person name="Walter J.M."/>
            <person name="Coutinho F.H."/>
            <person name="Leomil L."/>
            <person name="Hargreaves P.I."/>
            <person name="Campeao M.E."/>
            <person name="Vieira V.V."/>
            <person name="Silva B.S."/>
            <person name="Fistarol G.O."/>
            <person name="Salomon P.S."/>
            <person name="Sawabe T."/>
            <person name="Mino S."/>
            <person name="Hosokawa M."/>
            <person name="Miyashita H."/>
            <person name="Maruyama F."/>
            <person name="van Verk M.C."/>
            <person name="Dutilh B.E."/>
            <person name="Thompson C.C."/>
            <person name="Thompson F.L."/>
        </authorList>
    </citation>
    <scope>NUCLEOTIDE SEQUENCE [LARGE SCALE GENOMIC DNA]</scope>
    <source>
        <strain evidence="13 14">CCMR0082</strain>
    </source>
</reference>
<dbReference type="GO" id="GO:0005886">
    <property type="term" value="C:plasma membrane"/>
    <property type="evidence" value="ECO:0007669"/>
    <property type="project" value="UniProtKB-SubCell"/>
</dbReference>
<dbReference type="InterPro" id="IPR010129">
    <property type="entry name" value="T1SS_HlyD"/>
</dbReference>
<protein>
    <submittedName>
        <fullName evidence="13">HlyD family type I secretion periplasmic adaptor subunit</fullName>
    </submittedName>
</protein>
<keyword evidence="8 11" id="KW-0472">Membrane</keyword>
<proteinExistence type="inferred from homology"/>
<keyword evidence="4" id="KW-1003">Cell membrane</keyword>
<dbReference type="GO" id="GO:0015031">
    <property type="term" value="P:protein transport"/>
    <property type="evidence" value="ECO:0007669"/>
    <property type="project" value="InterPro"/>
</dbReference>
<evidence type="ECO:0000256" key="3">
    <source>
        <dbReference type="ARBA" id="ARBA00022448"/>
    </source>
</evidence>
<dbReference type="Gene3D" id="2.40.50.100">
    <property type="match status" value="1"/>
</dbReference>
<comment type="subcellular location">
    <subcellularLocation>
        <location evidence="1">Cell inner membrane</location>
        <topology evidence="1">Single-pass membrane protein</topology>
    </subcellularLocation>
</comment>
<evidence type="ECO:0000256" key="4">
    <source>
        <dbReference type="ARBA" id="ARBA00022475"/>
    </source>
</evidence>
<evidence type="ECO:0000256" key="2">
    <source>
        <dbReference type="ARBA" id="ARBA00009477"/>
    </source>
</evidence>
<evidence type="ECO:0000256" key="7">
    <source>
        <dbReference type="ARBA" id="ARBA00022989"/>
    </source>
</evidence>
<evidence type="ECO:0000313" key="13">
    <source>
        <dbReference type="EMBL" id="NEZ67294.1"/>
    </source>
</evidence>
<dbReference type="InterPro" id="IPR050739">
    <property type="entry name" value="MFP"/>
</dbReference>
<feature type="domain" description="AprE-like beta-barrel" evidence="12">
    <location>
        <begin position="360"/>
        <end position="449"/>
    </location>
</feature>
<evidence type="ECO:0000259" key="12">
    <source>
        <dbReference type="Pfam" id="PF26002"/>
    </source>
</evidence>
<evidence type="ECO:0000256" key="5">
    <source>
        <dbReference type="ARBA" id="ARBA00022519"/>
    </source>
</evidence>
<feature type="coiled-coil region" evidence="9">
    <location>
        <begin position="283"/>
        <end position="317"/>
    </location>
</feature>
<name>A0A6M0SFU0_9CYAN</name>
<dbReference type="AlphaFoldDB" id="A0A6M0SFU0"/>
<evidence type="ECO:0000256" key="1">
    <source>
        <dbReference type="ARBA" id="ARBA00004377"/>
    </source>
</evidence>
<keyword evidence="6 11" id="KW-0812">Transmembrane</keyword>
<gene>
    <name evidence="13" type="ORF">D0962_31825</name>
</gene>
<comment type="caution">
    <text evidence="13">The sequence shown here is derived from an EMBL/GenBank/DDBJ whole genome shotgun (WGS) entry which is preliminary data.</text>
</comment>
<accession>A0A6M0SFU0</accession>
<feature type="transmembrane region" description="Helical" evidence="11">
    <location>
        <begin position="69"/>
        <end position="87"/>
    </location>
</feature>
<keyword evidence="5" id="KW-0997">Cell inner membrane</keyword>
<comment type="similarity">
    <text evidence="2">Belongs to the membrane fusion protein (MFP) (TC 8.A.1) family.</text>
</comment>
<feature type="region of interest" description="Disordered" evidence="10">
    <location>
        <begin position="16"/>
        <end position="39"/>
    </location>
</feature>
<keyword evidence="3" id="KW-0813">Transport</keyword>
<keyword evidence="7 11" id="KW-1133">Transmembrane helix</keyword>
<dbReference type="NCBIfam" id="TIGR01843">
    <property type="entry name" value="type_I_hlyD"/>
    <property type="match status" value="1"/>
</dbReference>
<dbReference type="Pfam" id="PF26002">
    <property type="entry name" value="Beta-barrel_AprE"/>
    <property type="match status" value="1"/>
</dbReference>
<dbReference type="PANTHER" id="PTHR30386">
    <property type="entry name" value="MEMBRANE FUSION SUBUNIT OF EMRAB-TOLC MULTIDRUG EFFLUX PUMP"/>
    <property type="match status" value="1"/>
</dbReference>
<evidence type="ECO:0000256" key="11">
    <source>
        <dbReference type="SAM" id="Phobius"/>
    </source>
</evidence>
<evidence type="ECO:0000256" key="9">
    <source>
        <dbReference type="SAM" id="Coils"/>
    </source>
</evidence>
<evidence type="ECO:0000256" key="8">
    <source>
        <dbReference type="ARBA" id="ARBA00023136"/>
    </source>
</evidence>
<dbReference type="PANTHER" id="PTHR30386:SF26">
    <property type="entry name" value="TRANSPORT PROTEIN COMB"/>
    <property type="match status" value="1"/>
</dbReference>
<dbReference type="SUPFAM" id="SSF111369">
    <property type="entry name" value="HlyD-like secretion proteins"/>
    <property type="match status" value="1"/>
</dbReference>
<dbReference type="InterPro" id="IPR058982">
    <property type="entry name" value="Beta-barrel_AprE"/>
</dbReference>
<evidence type="ECO:0000313" key="14">
    <source>
        <dbReference type="Proteomes" id="UP000473574"/>
    </source>
</evidence>
<dbReference type="EMBL" id="QZCE01000002">
    <property type="protein sequence ID" value="NEZ67294.1"/>
    <property type="molecule type" value="Genomic_DNA"/>
</dbReference>